<protein>
    <recommendedName>
        <fullName evidence="1">DUF6879 domain-containing protein</fullName>
    </recommendedName>
</protein>
<dbReference type="Pfam" id="PF21806">
    <property type="entry name" value="DUF6879"/>
    <property type="match status" value="1"/>
</dbReference>
<organism evidence="2 3">
    <name type="scientific">Actinomadura parmotrematis</name>
    <dbReference type="NCBI Taxonomy" id="2864039"/>
    <lineage>
        <taxon>Bacteria</taxon>
        <taxon>Bacillati</taxon>
        <taxon>Actinomycetota</taxon>
        <taxon>Actinomycetes</taxon>
        <taxon>Streptosporangiales</taxon>
        <taxon>Thermomonosporaceae</taxon>
        <taxon>Actinomadura</taxon>
    </lineage>
</organism>
<feature type="domain" description="DUF6879" evidence="1">
    <location>
        <begin position="195"/>
        <end position="313"/>
    </location>
</feature>
<dbReference type="RefSeq" id="WP_220170913.1">
    <property type="nucleotide sequence ID" value="NZ_JAIBOA010000039.1"/>
</dbReference>
<reference evidence="2 3" key="1">
    <citation type="submission" date="2021-07" db="EMBL/GenBank/DDBJ databases">
        <title>Actinomadura sp. PM05-2 isolated from lichen.</title>
        <authorList>
            <person name="Somphong A."/>
            <person name="Phongsopitanun W."/>
            <person name="Tanasupawat S."/>
            <person name="Peongsungnone V."/>
        </authorList>
    </citation>
    <scope>NUCLEOTIDE SEQUENCE [LARGE SCALE GENOMIC DNA]</scope>
    <source>
        <strain evidence="2 3">PM05-2</strain>
    </source>
</reference>
<dbReference type="Proteomes" id="UP000774570">
    <property type="component" value="Unassembled WGS sequence"/>
</dbReference>
<evidence type="ECO:0000313" key="3">
    <source>
        <dbReference type="Proteomes" id="UP000774570"/>
    </source>
</evidence>
<evidence type="ECO:0000313" key="2">
    <source>
        <dbReference type="EMBL" id="MBW8487677.1"/>
    </source>
</evidence>
<comment type="caution">
    <text evidence="2">The sequence shown here is derived from an EMBL/GenBank/DDBJ whole genome shotgun (WGS) entry which is preliminary data.</text>
</comment>
<keyword evidence="3" id="KW-1185">Reference proteome</keyword>
<sequence>MPQPPRARSVLTTSMVARRVSFALLTGAFTLGISALAQGEPFSITAITLSVLLGGVTLLTQVLIDFEKALAGVDQAFEDRFSRASESARLLDAVGASAVDGPLVTELLERAARLGPAVPPLLKDVGETEIVRASRFLGQLVTGEAVYEDGEDRDWLLSLTRNARLSIDATSTTTVDGRGPSFAEGFWSSDLGNRYLQAQSNAVVRRNVEIRRLFIVTDPEEFNGRLFASIAESQEKAGIKILSLPRERVPSTLRPSLIDFILFDQVLSYEVIPAPSSSPAPEFLNTRLIQRPEHVAERRACFETLWNLALDLRNG</sequence>
<gene>
    <name evidence="2" type="ORF">K1Y72_35360</name>
</gene>
<dbReference type="EMBL" id="JAIBOA010000039">
    <property type="protein sequence ID" value="MBW8487677.1"/>
    <property type="molecule type" value="Genomic_DNA"/>
</dbReference>
<dbReference type="InterPro" id="IPR049244">
    <property type="entry name" value="DUF6879"/>
</dbReference>
<evidence type="ECO:0000259" key="1">
    <source>
        <dbReference type="Pfam" id="PF21806"/>
    </source>
</evidence>
<accession>A0ABS7G7A2</accession>
<name>A0ABS7G7A2_9ACTN</name>
<proteinExistence type="predicted"/>